<organism evidence="1 2">
    <name type="scientific">Meloidogyne enterolobii</name>
    <name type="common">Root-knot nematode worm</name>
    <name type="synonym">Meloidogyne mayaguensis</name>
    <dbReference type="NCBI Taxonomy" id="390850"/>
    <lineage>
        <taxon>Eukaryota</taxon>
        <taxon>Metazoa</taxon>
        <taxon>Ecdysozoa</taxon>
        <taxon>Nematoda</taxon>
        <taxon>Chromadorea</taxon>
        <taxon>Rhabditida</taxon>
        <taxon>Tylenchina</taxon>
        <taxon>Tylenchomorpha</taxon>
        <taxon>Tylenchoidea</taxon>
        <taxon>Meloidogynidae</taxon>
        <taxon>Meloidogyninae</taxon>
        <taxon>Meloidogyne</taxon>
    </lineage>
</organism>
<comment type="caution">
    <text evidence="1">The sequence shown here is derived from an EMBL/GenBank/DDBJ whole genome shotgun (WGS) entry which is preliminary data.</text>
</comment>
<evidence type="ECO:0000313" key="1">
    <source>
        <dbReference type="EMBL" id="CAK5089388.1"/>
    </source>
</evidence>
<dbReference type="EMBL" id="CAVMJV010000077">
    <property type="protein sequence ID" value="CAK5089388.1"/>
    <property type="molecule type" value="Genomic_DNA"/>
</dbReference>
<evidence type="ECO:0000313" key="2">
    <source>
        <dbReference type="Proteomes" id="UP001497535"/>
    </source>
</evidence>
<gene>
    <name evidence="1" type="ORF">MENTE1834_LOCUS37100</name>
</gene>
<proteinExistence type="predicted"/>
<keyword evidence="2" id="KW-1185">Reference proteome</keyword>
<dbReference type="Proteomes" id="UP001497535">
    <property type="component" value="Unassembled WGS sequence"/>
</dbReference>
<protein>
    <submittedName>
        <fullName evidence="1">Uncharacterized protein</fullName>
    </submittedName>
</protein>
<accession>A0ACB1ADT8</accession>
<name>A0ACB1ADT8_MELEN</name>
<reference evidence="1" key="1">
    <citation type="submission" date="2023-11" db="EMBL/GenBank/DDBJ databases">
        <authorList>
            <person name="Poullet M."/>
        </authorList>
    </citation>
    <scope>NUCLEOTIDE SEQUENCE</scope>
    <source>
        <strain evidence="1">E1834</strain>
    </source>
</reference>
<sequence length="176" mass="20137">MGYAAATGRLDAAACVLGGLLFSWQFPHFNALSWNLREDYKNAGYKIMCVTNEGLCRRTTLRFFKNFWGKNFLRHSIILIFLCQLAAPLTELTTWTFSAISAPLNLGMLILGWKFYSKPDSKNARLLFRYTLAYLPLLMVLMYATKKDVDVVNKKEEQKGGIIKINEQKNLRLAII</sequence>